<dbReference type="AlphaFoldDB" id="A0ABD3I527"/>
<accession>A0ABD3I527</accession>
<reference evidence="2 3" key="1">
    <citation type="submission" date="2024-09" db="EMBL/GenBank/DDBJ databases">
        <title>Chromosome-scale assembly of Riccia sorocarpa.</title>
        <authorList>
            <person name="Paukszto L."/>
        </authorList>
    </citation>
    <scope>NUCLEOTIDE SEQUENCE [LARGE SCALE GENOMIC DNA]</scope>
    <source>
        <strain evidence="2">LP-2024</strain>
        <tissue evidence="2">Aerial parts of the thallus</tissue>
    </source>
</reference>
<organism evidence="2 3">
    <name type="scientific">Riccia sorocarpa</name>
    <dbReference type="NCBI Taxonomy" id="122646"/>
    <lineage>
        <taxon>Eukaryota</taxon>
        <taxon>Viridiplantae</taxon>
        <taxon>Streptophyta</taxon>
        <taxon>Embryophyta</taxon>
        <taxon>Marchantiophyta</taxon>
        <taxon>Marchantiopsida</taxon>
        <taxon>Marchantiidae</taxon>
        <taxon>Marchantiales</taxon>
        <taxon>Ricciaceae</taxon>
        <taxon>Riccia</taxon>
    </lineage>
</organism>
<dbReference type="EMBL" id="JBJQOH010000002">
    <property type="protein sequence ID" value="KAL3697555.1"/>
    <property type="molecule type" value="Genomic_DNA"/>
</dbReference>
<protein>
    <submittedName>
        <fullName evidence="2">Uncharacterized protein</fullName>
    </submittedName>
</protein>
<comment type="caution">
    <text evidence="2">The sequence shown here is derived from an EMBL/GenBank/DDBJ whole genome shotgun (WGS) entry which is preliminary data.</text>
</comment>
<feature type="region of interest" description="Disordered" evidence="1">
    <location>
        <begin position="65"/>
        <end position="132"/>
    </location>
</feature>
<keyword evidence="3" id="KW-1185">Reference proteome</keyword>
<name>A0ABD3I527_9MARC</name>
<sequence>MDEELAHWENRNLKGVDTPNVKKTFEKLVDQITIIRETHFLTDDEVDCYFEDPNEAGTVWKWRTKGRQKQESQPASRETKKIIRKRQTGVSKGGQFPRGSKRTNVIHLEKGMSLLRSSKQSTDDITETRGDI</sequence>
<evidence type="ECO:0000313" key="2">
    <source>
        <dbReference type="EMBL" id="KAL3697555.1"/>
    </source>
</evidence>
<evidence type="ECO:0000256" key="1">
    <source>
        <dbReference type="SAM" id="MobiDB-lite"/>
    </source>
</evidence>
<evidence type="ECO:0000313" key="3">
    <source>
        <dbReference type="Proteomes" id="UP001633002"/>
    </source>
</evidence>
<proteinExistence type="predicted"/>
<gene>
    <name evidence="2" type="ORF">R1sor_011631</name>
</gene>
<dbReference type="Proteomes" id="UP001633002">
    <property type="component" value="Unassembled WGS sequence"/>
</dbReference>